<keyword evidence="2" id="KW-0812">Transmembrane</keyword>
<evidence type="ECO:0000256" key="1">
    <source>
        <dbReference type="ARBA" id="ARBA00022729"/>
    </source>
</evidence>
<keyword evidence="2" id="KW-0472">Membrane</keyword>
<evidence type="ECO:0000256" key="2">
    <source>
        <dbReference type="SAM" id="Phobius"/>
    </source>
</evidence>
<keyword evidence="1 3" id="KW-0732">Signal</keyword>
<dbReference type="InterPro" id="IPR013783">
    <property type="entry name" value="Ig-like_fold"/>
</dbReference>
<feature type="chain" id="PRO_5045378348" evidence="3">
    <location>
        <begin position="33"/>
        <end position="2270"/>
    </location>
</feature>
<dbReference type="Pfam" id="PF16640">
    <property type="entry name" value="Big_3_5"/>
    <property type="match status" value="6"/>
</dbReference>
<feature type="domain" description="Bacterial Ig-like" evidence="4">
    <location>
        <begin position="781"/>
        <end position="879"/>
    </location>
</feature>
<reference evidence="6" key="1">
    <citation type="journal article" date="2019" name="Int. J. Syst. Evol. Microbiol.">
        <title>The Global Catalogue of Microorganisms (GCM) 10K type strain sequencing project: providing services to taxonomists for standard genome sequencing and annotation.</title>
        <authorList>
            <consortium name="The Broad Institute Genomics Platform"/>
            <consortium name="The Broad Institute Genome Sequencing Center for Infectious Disease"/>
            <person name="Wu L."/>
            <person name="Ma J."/>
        </authorList>
    </citation>
    <scope>NUCLEOTIDE SEQUENCE [LARGE SCALE GENOMIC DNA]</scope>
    <source>
        <strain evidence="6">JCM 4087</strain>
    </source>
</reference>
<dbReference type="InterPro" id="IPR013517">
    <property type="entry name" value="FG-GAP"/>
</dbReference>
<feature type="domain" description="Bacterial Ig-like" evidence="4">
    <location>
        <begin position="894"/>
        <end position="993"/>
    </location>
</feature>
<feature type="domain" description="Bacterial Ig-like" evidence="4">
    <location>
        <begin position="1431"/>
        <end position="1524"/>
    </location>
</feature>
<proteinExistence type="predicted"/>
<dbReference type="Gene3D" id="2.60.40.10">
    <property type="entry name" value="Immunoglobulins"/>
    <property type="match status" value="10"/>
</dbReference>
<feature type="signal peptide" evidence="3">
    <location>
        <begin position="1"/>
        <end position="32"/>
    </location>
</feature>
<evidence type="ECO:0000259" key="4">
    <source>
        <dbReference type="Pfam" id="PF16640"/>
    </source>
</evidence>
<dbReference type="InterPro" id="IPR028994">
    <property type="entry name" value="Integrin_alpha_N"/>
</dbReference>
<gene>
    <name evidence="5" type="ORF">ACFPT7_13780</name>
</gene>
<dbReference type="InterPro" id="IPR032109">
    <property type="entry name" value="Big_3_5"/>
</dbReference>
<feature type="transmembrane region" description="Helical" evidence="2">
    <location>
        <begin position="2212"/>
        <end position="2232"/>
    </location>
</feature>
<evidence type="ECO:0000313" key="5">
    <source>
        <dbReference type="EMBL" id="MFC5863369.1"/>
    </source>
</evidence>
<dbReference type="Gene3D" id="2.30.30.100">
    <property type="match status" value="6"/>
</dbReference>
<evidence type="ECO:0000256" key="3">
    <source>
        <dbReference type="SAM" id="SignalP"/>
    </source>
</evidence>
<keyword evidence="2" id="KW-1133">Transmembrane helix</keyword>
<feature type="domain" description="Bacterial Ig-like" evidence="4">
    <location>
        <begin position="1766"/>
        <end position="1858"/>
    </location>
</feature>
<organism evidence="5 6">
    <name type="scientific">Acidicapsa dinghuensis</name>
    <dbReference type="NCBI Taxonomy" id="2218256"/>
    <lineage>
        <taxon>Bacteria</taxon>
        <taxon>Pseudomonadati</taxon>
        <taxon>Acidobacteriota</taxon>
        <taxon>Terriglobia</taxon>
        <taxon>Terriglobales</taxon>
        <taxon>Acidobacteriaceae</taxon>
        <taxon>Acidicapsa</taxon>
    </lineage>
</organism>
<dbReference type="Gene3D" id="2.130.10.130">
    <property type="entry name" value="Integrin alpha, N-terminal"/>
    <property type="match status" value="1"/>
</dbReference>
<protein>
    <submittedName>
        <fullName evidence="5">Ig-like domain repeat protein</fullName>
    </submittedName>
</protein>
<feature type="domain" description="Bacterial Ig-like" evidence="4">
    <location>
        <begin position="1116"/>
        <end position="1214"/>
    </location>
</feature>
<feature type="domain" description="Bacterial Ig-like" evidence="4">
    <location>
        <begin position="1006"/>
        <end position="1104"/>
    </location>
</feature>
<name>A0ABW1EHD3_9BACT</name>
<dbReference type="PANTHER" id="PTHR46580">
    <property type="entry name" value="SENSOR KINASE-RELATED"/>
    <property type="match status" value="1"/>
</dbReference>
<dbReference type="Pfam" id="PF13517">
    <property type="entry name" value="FG-GAP_3"/>
    <property type="match status" value="4"/>
</dbReference>
<accession>A0ABW1EHD3</accession>
<dbReference type="Proteomes" id="UP001596091">
    <property type="component" value="Unassembled WGS sequence"/>
</dbReference>
<dbReference type="PANTHER" id="PTHR46580:SF2">
    <property type="entry name" value="MAM DOMAIN-CONTAINING PROTEIN"/>
    <property type="match status" value="1"/>
</dbReference>
<dbReference type="SUPFAM" id="SSF69318">
    <property type="entry name" value="Integrin alpha N-terminal domain"/>
    <property type="match status" value="3"/>
</dbReference>
<evidence type="ECO:0000313" key="6">
    <source>
        <dbReference type="Proteomes" id="UP001596091"/>
    </source>
</evidence>
<dbReference type="Pfam" id="PF01839">
    <property type="entry name" value="FG-GAP"/>
    <property type="match status" value="1"/>
</dbReference>
<dbReference type="EMBL" id="JBHSPH010000004">
    <property type="protein sequence ID" value="MFC5863369.1"/>
    <property type="molecule type" value="Genomic_DNA"/>
</dbReference>
<dbReference type="RefSeq" id="WP_263341339.1">
    <property type="nucleotide sequence ID" value="NZ_JAGSYH010000007.1"/>
</dbReference>
<feature type="transmembrane region" description="Helical" evidence="2">
    <location>
        <begin position="2180"/>
        <end position="2200"/>
    </location>
</feature>
<keyword evidence="6" id="KW-1185">Reference proteome</keyword>
<comment type="caution">
    <text evidence="5">The sequence shown here is derived from an EMBL/GenBank/DDBJ whole genome shotgun (WGS) entry which is preliminary data.</text>
</comment>
<sequence>MNARPSSCLRGLMSFVAPVMFVLSLMVSPVMAQNSSGSTGAVKLGTVRAPFLVVSSYGLSYAPNSVASADVNHDGKLDLITANAASGSVTVHLGNGSGTFAAGTAFACGCHPSAIAVADMGDGNTSVVLGDAVDGNVRVLSVGGDGSLALKATYATGIAPALVATGHFGGNGGADVAVVGGKVSTLAVLLNDGHGNLGSPITTALQKTPASIAAGEFAGDGRTDLATGNVDGTVSVLVSTGNGGFASHGDVTAGSGMLSAVAVGDFDHDGTMDLAVTDTGSNAVSVLLGKGDGSFGPAQAYAVGKTPASVLVTDVNGDGKVDLVAVNQASNTFSVLTGNGDGTFGTSASFVVGQGPAAGVVGDFDGDGHADLAVIDSGSQAISVALGNGDGTFQAGRAYGSELMPMASAAADLNRDGRVDLVVANYCGSDAGCAKSGSVSVFLSDANGVYTLAHNYAVGAGPVSVQLMDVDGDGIPDIVALNRLDKTITLLSGKGDGSFEQGSSLSLSESPVAAVVGDFNGDGKLDLAVVGDCGAKSCTQPGTVEVLFGQAGGGFHSGAVYSVGYEPVAIAAGDVNGDKMTDLVVANRCGADASCNSGGTATVLMASASGQFAAAGASTGATKIGNSPAGIGLGDLAGRGVLDLVVSRAGDNTVGLLSGNGDGTFGAVTSYAVGNGPGAVAIGDFDGDGKLDVAVANTTDSTVSVLFGTGSGKMGSTAVMPVGAGPAALTTIASSTGKATGLVTANADAASSQPGNEITVLTRMLPMTSGPVDPTSIAVTLTNGNSPATYGASLQFTATVTGTSNSTQPTGTVTFDDGTAALTCTGSGDGTLTQNGTTNSTATCSISTLSVGTHHINATYNPGSDPNYNAIGPSSNLTQQIQDATPSILLARTTGQASVGYGTTLVFTATVSGASGVTQPTGTVTFKDNSTTLSCTGASDNTLTQGTSSSTATCTIATLSVSGSHSIKATYVPGSDPNYNAAGPSSPVSQTVTTATPTISLALTSPASSSVTYGTSLTFTATVSGVSGAVQPTGSVTFKDGGTTLSCSGAGDNTLTQGSSNSTATCTISTLAGGSHSITADYVPGSDPNYVAAGPSNTVSETVTTTGPSITLARTGSSSVTYGTSLTFTATVTGTSGQTQPTGTVTFQDGSTTLTCSGSNDNTLTQNGKTNSTATCSLNSLGVGSHSITATYVPGSDPNYTAAGPSSPISQAVTKAAATINVATNPGSPTVDQSVTITATVTTSVTAPVGLAGTVSFTINGSSSGDCPNTAINTTTGKASCTTSSLVAPADVIVASYSDPNYTASNGQASPTVSKVTAQTLLSSSSPSAQVNQSVTFTATVAPPTGAGTATLPSGGVTFKQGSTTLCGGVTLVPGTTSSTASCSYAFGAVTSSATTITATYLGDSNFNAGTAGTTPQVVTAGATTASITGSNPNPSNVGQNVTISAAVAASTSGPASPKTGTVAFVDTSVSPNVTICTEPVSGGTVTACQYPFTSSGTHTITATFTSSDSNFANSSASTAFQQVVSASTTKVTLASSQSGTLYANQPVTFTSTVSASSGTGPTPQGTVVYKDTSATPVATLCTTTLSSTGIVPNCVVPSSSVAPFSAGAHSVVAFFTPSDTNYNPGNSPTATVTVSQDTPTVTVALGGTPVPSAVTVDQAVTYTATIAENPAVSTTGNLSTIYPTGSVSFTFSQAGVSATSPCTAAAISQSGGVTTAVCTFSFPSAATSQPYTVTATYNGDANFLSTAGTVNQAVGQTATTVSFSTPNPASASVNEPITFSATVTKPGAFTGLTLPSGSVTFTDTTASPSVLLCTATVTQSTGIASCSGALKSVGTHTITAAYAGDTNFTASSGTQTEMIIASTPVIKLTSSASTVVATQVVNYFAVVSPPVTGAGAQAPTGTIVFTSSDGSTNNCSPIVTSPGDGTITNSCQFAFLPTTSGNVTVTASFVSADGNFKSGTATLAESVQNYTVAFNPTGPTSVTQGYENDKDPFSPGTIHVMATPIGGFSDELTLSCSVQNSSKTTITNPLTCAPSTNTLAGNGSSPVAFTVTAAAATPVDTYTVTLTATDNTFPALTQQATLQVNVIATSGTVSLAPGSAATQSVVFNTAPPQGGTLAATLNTFACGLTSGTAQITSGEISCTGPATAVPITGNATTASITITVNGTTSAALRRQGDGGVFAAAAFWGMPAIGFLAWAARKSKGRKDLMRYLGIALLIIGMSYGIGCGGSFTRPPTVTGGPPVGSYLVQIVATDSNGINHYAVVPLVVN</sequence>